<feature type="non-terminal residue" evidence="1">
    <location>
        <position position="73"/>
    </location>
</feature>
<organism evidence="1 2">
    <name type="scientific">Herbaspirillum rubrisubalbicans</name>
    <dbReference type="NCBI Taxonomy" id="80842"/>
    <lineage>
        <taxon>Bacteria</taxon>
        <taxon>Pseudomonadati</taxon>
        <taxon>Pseudomonadota</taxon>
        <taxon>Betaproteobacteria</taxon>
        <taxon>Burkholderiales</taxon>
        <taxon>Oxalobacteraceae</taxon>
        <taxon>Herbaspirillum</taxon>
    </lineage>
</organism>
<keyword evidence="2" id="KW-1185">Reference proteome</keyword>
<name>A0ABX9BZT5_9BURK</name>
<comment type="caution">
    <text evidence="1">The sequence shown here is derived from an EMBL/GenBank/DDBJ whole genome shotgun (WGS) entry which is preliminary data.</text>
</comment>
<gene>
    <name evidence="1" type="ORF">RB24_16820</name>
</gene>
<dbReference type="EMBL" id="JUGD01000020">
    <property type="protein sequence ID" value="RAM63312.1"/>
    <property type="molecule type" value="Genomic_DNA"/>
</dbReference>
<sequence>MRDRILRWSRVQWRHFYRWDVLGLVHGALLLKKVGGMALPWHHAVIGIGPGIFGTVGLDYRRGVSAHASKRGA</sequence>
<proteinExistence type="predicted"/>
<evidence type="ECO:0000313" key="2">
    <source>
        <dbReference type="Proteomes" id="UP000248631"/>
    </source>
</evidence>
<dbReference type="Proteomes" id="UP000248631">
    <property type="component" value="Unassembled WGS sequence"/>
</dbReference>
<accession>A0ABX9BZT5</accession>
<reference evidence="1 2" key="1">
    <citation type="submission" date="2014-12" db="EMBL/GenBank/DDBJ databases">
        <title>Complete genome sequence of Herbaspirillum rubrisubalbicans Os38.</title>
        <authorList>
            <person name="Chen M."/>
            <person name="An Q."/>
        </authorList>
    </citation>
    <scope>NUCLEOTIDE SEQUENCE [LARGE SCALE GENOMIC DNA]</scope>
    <source>
        <strain evidence="1 2">Os38</strain>
    </source>
</reference>
<protein>
    <submittedName>
        <fullName evidence="1">Uncharacterized protein</fullName>
    </submittedName>
</protein>
<evidence type="ECO:0000313" key="1">
    <source>
        <dbReference type="EMBL" id="RAM63312.1"/>
    </source>
</evidence>